<keyword evidence="2" id="KW-1133">Transmembrane helix</keyword>
<name>A0ABM0LXI0_SACKO</name>
<evidence type="ECO:0000313" key="4">
    <source>
        <dbReference type="RefSeq" id="XP_006812471.1"/>
    </source>
</evidence>
<keyword evidence="2" id="KW-0812">Transmembrane</keyword>
<evidence type="ECO:0000256" key="1">
    <source>
        <dbReference type="SAM" id="MobiDB-lite"/>
    </source>
</evidence>
<feature type="compositionally biased region" description="Low complexity" evidence="1">
    <location>
        <begin position="106"/>
        <end position="118"/>
    </location>
</feature>
<dbReference type="GeneID" id="102809072"/>
<reference evidence="4" key="1">
    <citation type="submission" date="2025-08" db="UniProtKB">
        <authorList>
            <consortium name="RefSeq"/>
        </authorList>
    </citation>
    <scope>IDENTIFICATION</scope>
    <source>
        <tissue evidence="4">Testes</tissue>
    </source>
</reference>
<keyword evidence="3" id="KW-1185">Reference proteome</keyword>
<proteinExistence type="predicted"/>
<evidence type="ECO:0000256" key="2">
    <source>
        <dbReference type="SAM" id="Phobius"/>
    </source>
</evidence>
<sequence>MANNDDLDPAVRRNAVIFLVLGIALLIGGIIVMIAATYLFYIAGCMILGGLIGTAIGGYVLYHYQKDKNRVRTIQLKEATQGTTTQQIEYGQTYQPQSTGPPPPTGGWQSDPYPQSNQPGPPLPGQPQQPAYGQPAYGQPHQPAYRQPSYGQPQQPIHGQPPHGQAEPPPYGQQGYGGPQDQPAYGQPPPPYGQLGANEPYRPYSGQPPP</sequence>
<feature type="compositionally biased region" description="Low complexity" evidence="1">
    <location>
        <begin position="151"/>
        <end position="166"/>
    </location>
</feature>
<feature type="transmembrane region" description="Helical" evidence="2">
    <location>
        <begin position="15"/>
        <end position="34"/>
    </location>
</feature>
<protein>
    <submittedName>
        <fullName evidence="4">Glutenin, high molecular weight subunit DY10-like</fullName>
    </submittedName>
</protein>
<feature type="region of interest" description="Disordered" evidence="1">
    <location>
        <begin position="83"/>
        <end position="210"/>
    </location>
</feature>
<accession>A0ABM0LXI0</accession>
<gene>
    <name evidence="4" type="primary">LOC102809072</name>
</gene>
<dbReference type="RefSeq" id="XP_006812471.1">
    <property type="nucleotide sequence ID" value="XM_006812408.1"/>
</dbReference>
<organism evidence="3 4">
    <name type="scientific">Saccoglossus kowalevskii</name>
    <name type="common">Acorn worm</name>
    <dbReference type="NCBI Taxonomy" id="10224"/>
    <lineage>
        <taxon>Eukaryota</taxon>
        <taxon>Metazoa</taxon>
        <taxon>Hemichordata</taxon>
        <taxon>Enteropneusta</taxon>
        <taxon>Harrimaniidae</taxon>
        <taxon>Saccoglossus</taxon>
    </lineage>
</organism>
<dbReference type="Proteomes" id="UP000694865">
    <property type="component" value="Unplaced"/>
</dbReference>
<keyword evidence="2" id="KW-0472">Membrane</keyword>
<feature type="compositionally biased region" description="Low complexity" evidence="1">
    <location>
        <begin position="128"/>
        <end position="140"/>
    </location>
</feature>
<evidence type="ECO:0000313" key="3">
    <source>
        <dbReference type="Proteomes" id="UP000694865"/>
    </source>
</evidence>
<feature type="transmembrane region" description="Helical" evidence="2">
    <location>
        <begin position="40"/>
        <end position="62"/>
    </location>
</feature>